<keyword evidence="3" id="KW-1185">Reference proteome</keyword>
<dbReference type="InterPro" id="IPR005174">
    <property type="entry name" value="KIB1-4_b-propeller"/>
</dbReference>
<dbReference type="InterPro" id="IPR050942">
    <property type="entry name" value="F-box_BR-signaling"/>
</dbReference>
<protein>
    <recommendedName>
        <fullName evidence="1">KIB1-4 beta-propeller domain-containing protein</fullName>
    </recommendedName>
</protein>
<evidence type="ECO:0000259" key="1">
    <source>
        <dbReference type="Pfam" id="PF03478"/>
    </source>
</evidence>
<organism evidence="2 3">
    <name type="scientific">Rehmannia glutinosa</name>
    <name type="common">Chinese foxglove</name>
    <dbReference type="NCBI Taxonomy" id="99300"/>
    <lineage>
        <taxon>Eukaryota</taxon>
        <taxon>Viridiplantae</taxon>
        <taxon>Streptophyta</taxon>
        <taxon>Embryophyta</taxon>
        <taxon>Tracheophyta</taxon>
        <taxon>Spermatophyta</taxon>
        <taxon>Magnoliopsida</taxon>
        <taxon>eudicotyledons</taxon>
        <taxon>Gunneridae</taxon>
        <taxon>Pentapetalae</taxon>
        <taxon>asterids</taxon>
        <taxon>lamiids</taxon>
        <taxon>Lamiales</taxon>
        <taxon>Orobanchaceae</taxon>
        <taxon>Rehmannieae</taxon>
        <taxon>Rehmannia</taxon>
    </lineage>
</organism>
<dbReference type="PANTHER" id="PTHR44259:SF37">
    <property type="entry name" value="DUF1618 DOMAIN-CONTAINING PROTEIN"/>
    <property type="match status" value="1"/>
</dbReference>
<dbReference type="PANTHER" id="PTHR44259">
    <property type="entry name" value="OS07G0183000 PROTEIN-RELATED"/>
    <property type="match status" value="1"/>
</dbReference>
<dbReference type="Proteomes" id="UP001318860">
    <property type="component" value="Unassembled WGS sequence"/>
</dbReference>
<sequence length="187" mass="21225">MLTYGPTQKLAFCCPSRATGWSPIGEPRSYESFVYSKRQNLFFCTTYYDSELKLEAWDIRDPQSPRLIPMELSPMLVADQLYLDGALKVMCRSLDSMAIFVGSNHGRALSASEYPCLNPNSIYFTEPQSDGRFISGADDLDHGGHDLGIFDYENETFSPCYYPCDVQSMKRIEPVPMWFTPTHLPTV</sequence>
<accession>A0ABR0W6W8</accession>
<evidence type="ECO:0000313" key="2">
    <source>
        <dbReference type="EMBL" id="KAK6142466.1"/>
    </source>
</evidence>
<feature type="domain" description="KIB1-4 beta-propeller" evidence="1">
    <location>
        <begin position="91"/>
        <end position="151"/>
    </location>
</feature>
<proteinExistence type="predicted"/>
<evidence type="ECO:0000313" key="3">
    <source>
        <dbReference type="Proteomes" id="UP001318860"/>
    </source>
</evidence>
<dbReference type="Pfam" id="PF03478">
    <property type="entry name" value="Beta-prop_KIB1-4"/>
    <property type="match status" value="1"/>
</dbReference>
<reference evidence="2 3" key="1">
    <citation type="journal article" date="2021" name="Comput. Struct. Biotechnol. J.">
        <title>De novo genome assembly of the potent medicinal plant Rehmannia glutinosa using nanopore technology.</title>
        <authorList>
            <person name="Ma L."/>
            <person name="Dong C."/>
            <person name="Song C."/>
            <person name="Wang X."/>
            <person name="Zheng X."/>
            <person name="Niu Y."/>
            <person name="Chen S."/>
            <person name="Feng W."/>
        </authorList>
    </citation>
    <scope>NUCLEOTIDE SEQUENCE [LARGE SCALE GENOMIC DNA]</scope>
    <source>
        <strain evidence="2">DH-2019</strain>
    </source>
</reference>
<comment type="caution">
    <text evidence="2">The sequence shown here is derived from an EMBL/GenBank/DDBJ whole genome shotgun (WGS) entry which is preliminary data.</text>
</comment>
<dbReference type="EMBL" id="JABTTQ020000013">
    <property type="protein sequence ID" value="KAK6142466.1"/>
    <property type="molecule type" value="Genomic_DNA"/>
</dbReference>
<name>A0ABR0W6W8_REHGL</name>
<gene>
    <name evidence="2" type="ORF">DH2020_022814</name>
</gene>